<reference evidence="3 4" key="1">
    <citation type="journal article" date="2012" name="Stand. Genomic Sci.">
        <title>Genome sequence of the soil bacterium Saccharomonospora azurea type strain (NA-128(T)).</title>
        <authorList>
            <person name="Klenk H.P."/>
            <person name="Held B."/>
            <person name="Lucas S."/>
            <person name="Lapidus A."/>
            <person name="Copeland A."/>
            <person name="Hammon N."/>
            <person name="Pitluck S."/>
            <person name="Goodwin L.A."/>
            <person name="Han C."/>
            <person name="Tapia R."/>
            <person name="Brambilla E.M."/>
            <person name="Potter G."/>
            <person name="Land M."/>
            <person name="Ivanova N."/>
            <person name="Rohde M."/>
            <person name="Goker M."/>
            <person name="Detter J.C."/>
            <person name="Kyrpides N.C."/>
            <person name="Woyke T."/>
        </authorList>
    </citation>
    <scope>NUCLEOTIDE SEQUENCE [LARGE SCALE GENOMIC DNA]</scope>
    <source>
        <strain evidence="3 4">NA-128</strain>
    </source>
</reference>
<organism evidence="3 4">
    <name type="scientific">Saccharomonospora azurea NA-128</name>
    <dbReference type="NCBI Taxonomy" id="882081"/>
    <lineage>
        <taxon>Bacteria</taxon>
        <taxon>Bacillati</taxon>
        <taxon>Actinomycetota</taxon>
        <taxon>Actinomycetes</taxon>
        <taxon>Pseudonocardiales</taxon>
        <taxon>Pseudonocardiaceae</taxon>
        <taxon>Saccharomonospora</taxon>
    </lineage>
</organism>
<accession>H8G9P2</accession>
<dbReference type="OrthoDB" id="115989at2"/>
<feature type="region of interest" description="Disordered" evidence="1">
    <location>
        <begin position="169"/>
        <end position="199"/>
    </location>
</feature>
<evidence type="ECO:0000259" key="2">
    <source>
        <dbReference type="Pfam" id="PF01243"/>
    </source>
</evidence>
<dbReference type="InterPro" id="IPR012349">
    <property type="entry name" value="Split_barrel_FMN-bd"/>
</dbReference>
<name>H8G9P2_9PSEU</name>
<proteinExistence type="predicted"/>
<keyword evidence="4" id="KW-1185">Reference proteome</keyword>
<dbReference type="SUPFAM" id="SSF50475">
    <property type="entry name" value="FMN-binding split barrel"/>
    <property type="match status" value="1"/>
</dbReference>
<dbReference type="InterPro" id="IPR011576">
    <property type="entry name" value="Pyridox_Oxase_N"/>
</dbReference>
<gene>
    <name evidence="3" type="ORF">SacazDRAFT_03681</name>
</gene>
<dbReference type="AlphaFoldDB" id="H8G9P2"/>
<dbReference type="PANTHER" id="PTHR39336">
    <property type="entry name" value="PYRIDOXAMINE PHOSPHATE OXIDASE FAMILY PROTEIN (AFU_ORTHOLOGUE AFUA_6G11440)"/>
    <property type="match status" value="1"/>
</dbReference>
<evidence type="ECO:0000313" key="3">
    <source>
        <dbReference type="EMBL" id="EHY90545.1"/>
    </source>
</evidence>
<dbReference type="Pfam" id="PF01243">
    <property type="entry name" value="PNPOx_N"/>
    <property type="match status" value="1"/>
</dbReference>
<evidence type="ECO:0000256" key="1">
    <source>
        <dbReference type="SAM" id="MobiDB-lite"/>
    </source>
</evidence>
<dbReference type="HOGENOM" id="CLU_054794_1_1_11"/>
<dbReference type="PANTHER" id="PTHR39336:SF1">
    <property type="entry name" value="PYRIDOXAMINE PHOSPHATE OXIDASE FAMILY PROTEIN (AFU_ORTHOLOGUE AFUA_6G11440)"/>
    <property type="match status" value="1"/>
</dbReference>
<sequence>MKLHDRIDDRLRDFLLAQPVFFVGTAPTSVDGHVNVSPKGLMGSFAVLDDHRVAYLDYTASGVETIAHLRENGRIVIMFCAFEGPPNIVRLHGRGEAVFPDSPGFADLLARFDTEPGPALRAIIDVTVERVSDSCGFSVPVMAYQHDRDLLTRHNGRRTPENLLDYQRRRNSHSIDGLPALPAPPGPGVTEPPASPARS</sequence>
<protein>
    <submittedName>
        <fullName evidence="3">Pyridoxamine 5''-phosphate oxidase</fullName>
    </submittedName>
</protein>
<dbReference type="Proteomes" id="UP000004705">
    <property type="component" value="Chromosome"/>
</dbReference>
<dbReference type="RefSeq" id="WP_005444018.1">
    <property type="nucleotide sequence ID" value="NZ_CM001466.1"/>
</dbReference>
<evidence type="ECO:0000313" key="4">
    <source>
        <dbReference type="Proteomes" id="UP000004705"/>
    </source>
</evidence>
<dbReference type="Gene3D" id="2.30.110.10">
    <property type="entry name" value="Electron Transport, Fmn-binding Protein, Chain A"/>
    <property type="match status" value="1"/>
</dbReference>
<dbReference type="EMBL" id="CM001466">
    <property type="protein sequence ID" value="EHY90545.1"/>
    <property type="molecule type" value="Genomic_DNA"/>
</dbReference>
<feature type="domain" description="Pyridoxamine 5'-phosphate oxidase N-terminal" evidence="2">
    <location>
        <begin position="7"/>
        <end position="134"/>
    </location>
</feature>